<dbReference type="SMART" id="SM00320">
    <property type="entry name" value="WD40"/>
    <property type="match status" value="6"/>
</dbReference>
<dbReference type="GO" id="GO:0043130">
    <property type="term" value="F:ubiquitin binding"/>
    <property type="evidence" value="ECO:0007669"/>
    <property type="project" value="TreeGrafter"/>
</dbReference>
<evidence type="ECO:0000256" key="2">
    <source>
        <dbReference type="ARBA" id="ARBA00022490"/>
    </source>
</evidence>
<dbReference type="Gene3D" id="1.25.10.10">
    <property type="entry name" value="Leucine-rich Repeat Variant"/>
    <property type="match status" value="1"/>
</dbReference>
<dbReference type="CDD" id="cd00200">
    <property type="entry name" value="WD40"/>
    <property type="match status" value="1"/>
</dbReference>
<dbReference type="Gene3D" id="2.130.10.10">
    <property type="entry name" value="YVTN repeat-like/Quinoprotein amine dehydrogenase"/>
    <property type="match status" value="1"/>
</dbReference>
<sequence>MGDFKLSAQLAGHDSDVRDLVFPAPEAVLSVSRDHTARLWKRTSTSPPAYEGTILNKIDAYLNSVTYLPPNQEFPDGLVVSGGKDPCLDVRKPTSTFTDDADRVLPGHANNVSALAAAASGKYFVSGSWDKTARVWSTDSWESEIVLTGHDAAVWDVLPLSDNAVATACADKSIRIFDLRKAVDGTVEARATIQTPDIVRGLCRLPANHPTGAEIASGHNDGIIRLWKLSGQLVGELHGHESFVYRLKALPSGEIVSAGEDRTVRIWKGTDCVQTITHPAISVWTVAVNEQTGDIVSGTSDGVVRIFTRSADRVASAETIQLFDEAVKASSIPQQTMGDINKEKLPGPDFLTSKAGTKEGQVQMIRETNGSISAHTWSMAAQTWVNVGTVVDSAASSGRKATHNGKEYDFVFDVAIEEGAPSLKLPYNLSDNPYDAATKFINDNELSPNYLDQVAQFIVKNTQGATLGGESTGGPDPLGTESRYRPGEAETPSRPKALPQTEFLTITAAKYEPIFKKILSVNSGLVSAGRKDISLNPSAQNLLSSLRQSLESNKPVQDEDALDILVKICKGWDYSDRLAPLDIFRCTATSPLLASSSRAGNPVHIAIDAATEGIPAGGQVNENSVMMALRTIANLFSTSEGRKVVSQPEEATRTIEFIGRTLGLGGGQAIGKFNRNLLIALSTVAINYAVLASKGTSLPQDVLAKLLEAVGHLLSTQKDSEVIFRSLVATGTLATVLGKDAAKSAIQPVERAKDSAIEPRVKDISNECLTLLR</sequence>
<dbReference type="OrthoDB" id="10265988at2759"/>
<feature type="domain" description="PFU" evidence="7">
    <location>
        <begin position="376"/>
        <end position="472"/>
    </location>
</feature>
<evidence type="ECO:0000256" key="6">
    <source>
        <dbReference type="SAM" id="MobiDB-lite"/>
    </source>
</evidence>
<dbReference type="GO" id="GO:0005634">
    <property type="term" value="C:nucleus"/>
    <property type="evidence" value="ECO:0007669"/>
    <property type="project" value="TreeGrafter"/>
</dbReference>
<dbReference type="InterPro" id="IPR013535">
    <property type="entry name" value="PUL_dom"/>
</dbReference>
<feature type="region of interest" description="Disordered" evidence="6">
    <location>
        <begin position="465"/>
        <end position="495"/>
    </location>
</feature>
<dbReference type="InterPro" id="IPR015943">
    <property type="entry name" value="WD40/YVTN_repeat-like_dom_sf"/>
</dbReference>
<dbReference type="Pfam" id="PF00400">
    <property type="entry name" value="WD40"/>
    <property type="match status" value="5"/>
</dbReference>
<evidence type="ECO:0000256" key="3">
    <source>
        <dbReference type="ARBA" id="ARBA00022574"/>
    </source>
</evidence>
<dbReference type="PANTHER" id="PTHR19849">
    <property type="entry name" value="PHOSPHOLIPASE A-2-ACTIVATING PROTEIN"/>
    <property type="match status" value="1"/>
</dbReference>
<dbReference type="PROSITE" id="PS50294">
    <property type="entry name" value="WD_REPEATS_REGION"/>
    <property type="match status" value="2"/>
</dbReference>
<evidence type="ECO:0000259" key="7">
    <source>
        <dbReference type="PROSITE" id="PS51394"/>
    </source>
</evidence>
<dbReference type="GO" id="GO:0043161">
    <property type="term" value="P:proteasome-mediated ubiquitin-dependent protein catabolic process"/>
    <property type="evidence" value="ECO:0007669"/>
    <property type="project" value="TreeGrafter"/>
</dbReference>
<dbReference type="SUPFAM" id="SSF50978">
    <property type="entry name" value="WD40 repeat-like"/>
    <property type="match status" value="1"/>
</dbReference>
<dbReference type="Gene3D" id="3.10.20.870">
    <property type="entry name" value="PFU (PLAA family ubiquitin binding), C-terminal domain"/>
    <property type="match status" value="1"/>
</dbReference>
<dbReference type="PANTHER" id="PTHR19849:SF0">
    <property type="entry name" value="PHOSPHOLIPASE A-2-ACTIVATING PROTEIN"/>
    <property type="match status" value="1"/>
</dbReference>
<feature type="repeat" description="WD" evidence="5">
    <location>
        <begin position="10"/>
        <end position="41"/>
    </location>
</feature>
<evidence type="ECO:0000313" key="9">
    <source>
        <dbReference type="EMBL" id="KAH6648661.1"/>
    </source>
</evidence>
<accession>A0A9P8UEU8</accession>
<dbReference type="GO" id="GO:0005737">
    <property type="term" value="C:cytoplasm"/>
    <property type="evidence" value="ECO:0007669"/>
    <property type="project" value="UniProtKB-SubCell"/>
</dbReference>
<comment type="subcellular location">
    <subcellularLocation>
        <location evidence="1">Cytoplasm</location>
    </subcellularLocation>
</comment>
<evidence type="ECO:0000256" key="4">
    <source>
        <dbReference type="ARBA" id="ARBA00022737"/>
    </source>
</evidence>
<keyword evidence="10" id="KW-1185">Reference proteome</keyword>
<feature type="repeat" description="WD" evidence="5">
    <location>
        <begin position="105"/>
        <end position="146"/>
    </location>
</feature>
<feature type="repeat" description="WD" evidence="5">
    <location>
        <begin position="237"/>
        <end position="268"/>
    </location>
</feature>
<keyword evidence="3 5" id="KW-0853">WD repeat</keyword>
<reference evidence="9" key="1">
    <citation type="journal article" date="2021" name="Nat. Commun.">
        <title>Genetic determinants of endophytism in the Arabidopsis root mycobiome.</title>
        <authorList>
            <person name="Mesny F."/>
            <person name="Miyauchi S."/>
            <person name="Thiergart T."/>
            <person name="Pickel B."/>
            <person name="Atanasova L."/>
            <person name="Karlsson M."/>
            <person name="Huettel B."/>
            <person name="Barry K.W."/>
            <person name="Haridas S."/>
            <person name="Chen C."/>
            <person name="Bauer D."/>
            <person name="Andreopoulos W."/>
            <person name="Pangilinan J."/>
            <person name="LaButti K."/>
            <person name="Riley R."/>
            <person name="Lipzen A."/>
            <person name="Clum A."/>
            <person name="Drula E."/>
            <person name="Henrissat B."/>
            <person name="Kohler A."/>
            <person name="Grigoriev I.V."/>
            <person name="Martin F.M."/>
            <person name="Hacquard S."/>
        </authorList>
    </citation>
    <scope>NUCLEOTIDE SEQUENCE</scope>
    <source>
        <strain evidence="9">MPI-SDFR-AT-0073</strain>
    </source>
</reference>
<dbReference type="InterPro" id="IPR036322">
    <property type="entry name" value="WD40_repeat_dom_sf"/>
</dbReference>
<dbReference type="RefSeq" id="XP_045955168.1">
    <property type="nucleotide sequence ID" value="XM_046100500.1"/>
</dbReference>
<dbReference type="AlphaFoldDB" id="A0A9P8UEU8"/>
<dbReference type="Proteomes" id="UP000758603">
    <property type="component" value="Unassembled WGS sequence"/>
</dbReference>
<evidence type="ECO:0000259" key="8">
    <source>
        <dbReference type="PROSITE" id="PS51396"/>
    </source>
</evidence>
<dbReference type="InterPro" id="IPR038122">
    <property type="entry name" value="PFU_sf"/>
</dbReference>
<protein>
    <submittedName>
        <fullName evidence="9">Ubiquitin homeostasis protein lub1</fullName>
    </submittedName>
</protein>
<dbReference type="InterPro" id="IPR015155">
    <property type="entry name" value="PFU"/>
</dbReference>
<dbReference type="EMBL" id="JAGPXC010000007">
    <property type="protein sequence ID" value="KAH6648661.1"/>
    <property type="molecule type" value="Genomic_DNA"/>
</dbReference>
<dbReference type="PROSITE" id="PS50082">
    <property type="entry name" value="WD_REPEATS_2"/>
    <property type="match status" value="3"/>
</dbReference>
<dbReference type="InterPro" id="IPR001680">
    <property type="entry name" value="WD40_rpt"/>
</dbReference>
<comment type="caution">
    <text evidence="9">The sequence shown here is derived from an EMBL/GenBank/DDBJ whole genome shotgun (WGS) entry which is preliminary data.</text>
</comment>
<evidence type="ECO:0000256" key="5">
    <source>
        <dbReference type="PROSITE-ProRule" id="PRU00221"/>
    </source>
</evidence>
<dbReference type="PROSITE" id="PS51396">
    <property type="entry name" value="PUL"/>
    <property type="match status" value="1"/>
</dbReference>
<evidence type="ECO:0000256" key="1">
    <source>
        <dbReference type="ARBA" id="ARBA00004496"/>
    </source>
</evidence>
<dbReference type="Pfam" id="PF09070">
    <property type="entry name" value="PFU"/>
    <property type="match status" value="1"/>
</dbReference>
<dbReference type="Pfam" id="PF08324">
    <property type="entry name" value="PUL"/>
    <property type="match status" value="1"/>
</dbReference>
<dbReference type="GeneID" id="70129392"/>
<gene>
    <name evidence="9" type="ORF">BKA67DRAFT_538681</name>
</gene>
<organism evidence="9 10">
    <name type="scientific">Truncatella angustata</name>
    <dbReference type="NCBI Taxonomy" id="152316"/>
    <lineage>
        <taxon>Eukaryota</taxon>
        <taxon>Fungi</taxon>
        <taxon>Dikarya</taxon>
        <taxon>Ascomycota</taxon>
        <taxon>Pezizomycotina</taxon>
        <taxon>Sordariomycetes</taxon>
        <taxon>Xylariomycetidae</taxon>
        <taxon>Amphisphaeriales</taxon>
        <taxon>Sporocadaceae</taxon>
        <taxon>Truncatella</taxon>
    </lineage>
</organism>
<dbReference type="GO" id="GO:0010992">
    <property type="term" value="P:ubiquitin recycling"/>
    <property type="evidence" value="ECO:0007669"/>
    <property type="project" value="TreeGrafter"/>
</dbReference>
<feature type="domain" description="PUL" evidence="8">
    <location>
        <begin position="496"/>
        <end position="771"/>
    </location>
</feature>
<keyword evidence="4" id="KW-0677">Repeat</keyword>
<evidence type="ECO:0000313" key="10">
    <source>
        <dbReference type="Proteomes" id="UP000758603"/>
    </source>
</evidence>
<keyword evidence="2" id="KW-0963">Cytoplasm</keyword>
<feature type="compositionally biased region" description="Basic and acidic residues" evidence="6">
    <location>
        <begin position="482"/>
        <end position="493"/>
    </location>
</feature>
<name>A0A9P8UEU8_9PEZI</name>
<proteinExistence type="predicted"/>
<dbReference type="InterPro" id="IPR011989">
    <property type="entry name" value="ARM-like"/>
</dbReference>
<dbReference type="PROSITE" id="PS51394">
    <property type="entry name" value="PFU"/>
    <property type="match status" value="1"/>
</dbReference>